<accession>A0ABT7VQ95</accession>
<gene>
    <name evidence="1" type="ORF">QUF54_00570</name>
</gene>
<organism evidence="1 2">
    <name type="scientific">Candidatus Marithioploca araucensis</name>
    <dbReference type="NCBI Taxonomy" id="70273"/>
    <lineage>
        <taxon>Bacteria</taxon>
        <taxon>Pseudomonadati</taxon>
        <taxon>Pseudomonadota</taxon>
        <taxon>Gammaproteobacteria</taxon>
        <taxon>Thiotrichales</taxon>
        <taxon>Thiotrichaceae</taxon>
        <taxon>Candidatus Marithioploca</taxon>
    </lineage>
</organism>
<evidence type="ECO:0000313" key="1">
    <source>
        <dbReference type="EMBL" id="MDM8561830.1"/>
    </source>
</evidence>
<keyword evidence="2" id="KW-1185">Reference proteome</keyword>
<comment type="caution">
    <text evidence="1">The sequence shown here is derived from an EMBL/GenBank/DDBJ whole genome shotgun (WGS) entry which is preliminary data.</text>
</comment>
<evidence type="ECO:0000313" key="2">
    <source>
        <dbReference type="Proteomes" id="UP001171945"/>
    </source>
</evidence>
<dbReference type="Proteomes" id="UP001171945">
    <property type="component" value="Unassembled WGS sequence"/>
</dbReference>
<sequence length="70" mass="8510">MMALHDKDFAYLSSHFQSTLERRCTHSQLFFQRIVYLDGLYDPFDDLLNTITEETLHIHQLLRRYEAYLQ</sequence>
<name>A0ABT7VQ95_9GAMM</name>
<reference evidence="1" key="1">
    <citation type="submission" date="2023-06" db="EMBL/GenBank/DDBJ databases">
        <title>Uncultivated large filamentous bacteria from sulfidic sediments reveal new species and different genomic features in energy metabolism and defense.</title>
        <authorList>
            <person name="Fonseca A."/>
        </authorList>
    </citation>
    <scope>NUCLEOTIDE SEQUENCE</scope>
    <source>
        <strain evidence="1">HSG4</strain>
    </source>
</reference>
<protein>
    <submittedName>
        <fullName evidence="1">Uncharacterized protein</fullName>
    </submittedName>
</protein>
<proteinExistence type="predicted"/>
<dbReference type="EMBL" id="JAUCGM010000008">
    <property type="protein sequence ID" value="MDM8561830.1"/>
    <property type="molecule type" value="Genomic_DNA"/>
</dbReference>